<name>A0A835CDP9_9FABA</name>
<feature type="chain" id="PRO_5032515975" evidence="4">
    <location>
        <begin position="27"/>
        <end position="171"/>
    </location>
</feature>
<dbReference type="FunFam" id="1.20.140.40:FF:000009">
    <property type="entry name" value="Invertase/pectin methylesterase inhibitor family protein"/>
    <property type="match status" value="1"/>
</dbReference>
<dbReference type="NCBIfam" id="TIGR01614">
    <property type="entry name" value="PME_inhib"/>
    <property type="match status" value="1"/>
</dbReference>
<sequence length="171" mass="18407">MANLKLLPPIIFFVIFLSIQSHRASCASLIEQTCKNTPHEALCLQYLKSDPGSSQADITGLALIMVDAMKTTTQQAQAKVQQELKKGHGETEALNACAGTYKTVLEYDVTVAIEALKKGDPKFAEDGANDTVMEVNSCEAAFPSGKSPITQQNNLVRDVAQVAAAIIRNLL</sequence>
<dbReference type="Pfam" id="PF04043">
    <property type="entry name" value="PMEI"/>
    <property type="match status" value="1"/>
</dbReference>
<evidence type="ECO:0000313" key="6">
    <source>
        <dbReference type="EMBL" id="KAF7837691.1"/>
    </source>
</evidence>
<dbReference type="CDD" id="cd15796">
    <property type="entry name" value="CIF_like"/>
    <property type="match status" value="1"/>
</dbReference>
<keyword evidence="1 4" id="KW-0732">Signal</keyword>
<comment type="similarity">
    <text evidence="3">Belongs to the PMEI family.</text>
</comment>
<evidence type="ECO:0000256" key="1">
    <source>
        <dbReference type="ARBA" id="ARBA00022729"/>
    </source>
</evidence>
<dbReference type="EMBL" id="JAAIUW010000003">
    <property type="protein sequence ID" value="KAF7837691.1"/>
    <property type="molecule type" value="Genomic_DNA"/>
</dbReference>
<dbReference type="PANTHER" id="PTHR35357">
    <property type="entry name" value="OS02G0537100 PROTEIN"/>
    <property type="match status" value="1"/>
</dbReference>
<dbReference type="AlphaFoldDB" id="A0A835CDP9"/>
<keyword evidence="2" id="KW-1015">Disulfide bond</keyword>
<dbReference type="GO" id="GO:0004857">
    <property type="term" value="F:enzyme inhibitor activity"/>
    <property type="evidence" value="ECO:0007669"/>
    <property type="project" value="InterPro"/>
</dbReference>
<accession>A0A835CDP9</accession>
<dbReference type="Gene3D" id="1.20.140.40">
    <property type="entry name" value="Invertase/pectin methylesterase inhibitor family protein"/>
    <property type="match status" value="1"/>
</dbReference>
<evidence type="ECO:0000256" key="4">
    <source>
        <dbReference type="SAM" id="SignalP"/>
    </source>
</evidence>
<feature type="signal peptide" evidence="4">
    <location>
        <begin position="1"/>
        <end position="26"/>
    </location>
</feature>
<evidence type="ECO:0000256" key="3">
    <source>
        <dbReference type="ARBA" id="ARBA00038471"/>
    </source>
</evidence>
<comment type="caution">
    <text evidence="6">The sequence shown here is derived from an EMBL/GenBank/DDBJ whole genome shotgun (WGS) entry which is preliminary data.</text>
</comment>
<dbReference type="Proteomes" id="UP000634136">
    <property type="component" value="Unassembled WGS sequence"/>
</dbReference>
<evidence type="ECO:0000313" key="7">
    <source>
        <dbReference type="Proteomes" id="UP000634136"/>
    </source>
</evidence>
<protein>
    <submittedName>
        <fullName evidence="6">Cell wall / vacuolar inhibitor of fructosidase 1-like</fullName>
    </submittedName>
</protein>
<reference evidence="6" key="1">
    <citation type="submission" date="2020-09" db="EMBL/GenBank/DDBJ databases">
        <title>Genome-Enabled Discovery of Anthraquinone Biosynthesis in Senna tora.</title>
        <authorList>
            <person name="Kang S.-H."/>
            <person name="Pandey R.P."/>
            <person name="Lee C.-M."/>
            <person name="Sim J.-S."/>
            <person name="Jeong J.-T."/>
            <person name="Choi B.-S."/>
            <person name="Jung M."/>
            <person name="Ginzburg D."/>
            <person name="Zhao K."/>
            <person name="Won S.Y."/>
            <person name="Oh T.-J."/>
            <person name="Yu Y."/>
            <person name="Kim N.-H."/>
            <person name="Lee O.R."/>
            <person name="Lee T.-H."/>
            <person name="Bashyal P."/>
            <person name="Kim T.-S."/>
            <person name="Lee W.-H."/>
            <person name="Kawkins C."/>
            <person name="Kim C.-K."/>
            <person name="Kim J.S."/>
            <person name="Ahn B.O."/>
            <person name="Rhee S.Y."/>
            <person name="Sohng J.K."/>
        </authorList>
    </citation>
    <scope>NUCLEOTIDE SEQUENCE</scope>
    <source>
        <tissue evidence="6">Leaf</tissue>
    </source>
</reference>
<gene>
    <name evidence="6" type="ORF">G2W53_006173</name>
</gene>
<dbReference type="OrthoDB" id="1918674at2759"/>
<evidence type="ECO:0000256" key="2">
    <source>
        <dbReference type="ARBA" id="ARBA00023157"/>
    </source>
</evidence>
<feature type="domain" description="Pectinesterase inhibitor" evidence="5">
    <location>
        <begin position="25"/>
        <end position="166"/>
    </location>
</feature>
<dbReference type="InterPro" id="IPR034087">
    <property type="entry name" value="C/VIF1"/>
</dbReference>
<organism evidence="6 7">
    <name type="scientific">Senna tora</name>
    <dbReference type="NCBI Taxonomy" id="362788"/>
    <lineage>
        <taxon>Eukaryota</taxon>
        <taxon>Viridiplantae</taxon>
        <taxon>Streptophyta</taxon>
        <taxon>Embryophyta</taxon>
        <taxon>Tracheophyta</taxon>
        <taxon>Spermatophyta</taxon>
        <taxon>Magnoliopsida</taxon>
        <taxon>eudicotyledons</taxon>
        <taxon>Gunneridae</taxon>
        <taxon>Pentapetalae</taxon>
        <taxon>rosids</taxon>
        <taxon>fabids</taxon>
        <taxon>Fabales</taxon>
        <taxon>Fabaceae</taxon>
        <taxon>Caesalpinioideae</taxon>
        <taxon>Cassia clade</taxon>
        <taxon>Senna</taxon>
    </lineage>
</organism>
<dbReference type="InterPro" id="IPR006501">
    <property type="entry name" value="Pectinesterase_inhib_dom"/>
</dbReference>
<dbReference type="InterPro" id="IPR035513">
    <property type="entry name" value="Invertase/methylesterase_inhib"/>
</dbReference>
<dbReference type="SMART" id="SM00856">
    <property type="entry name" value="PMEI"/>
    <property type="match status" value="1"/>
</dbReference>
<evidence type="ECO:0000259" key="5">
    <source>
        <dbReference type="SMART" id="SM00856"/>
    </source>
</evidence>
<proteinExistence type="inferred from homology"/>
<dbReference type="SUPFAM" id="SSF101148">
    <property type="entry name" value="Plant invertase/pectin methylesterase inhibitor"/>
    <property type="match status" value="1"/>
</dbReference>
<keyword evidence="7" id="KW-1185">Reference proteome</keyword>
<dbReference type="PANTHER" id="PTHR35357:SF8">
    <property type="entry name" value="OS01G0111000 PROTEIN"/>
    <property type="match status" value="1"/>
</dbReference>